<keyword evidence="2" id="KW-1185">Reference proteome</keyword>
<organism evidence="1 2">
    <name type="scientific">Coniophora puteana (strain RWD-64-598)</name>
    <name type="common">Brown rot fungus</name>
    <dbReference type="NCBI Taxonomy" id="741705"/>
    <lineage>
        <taxon>Eukaryota</taxon>
        <taxon>Fungi</taxon>
        <taxon>Dikarya</taxon>
        <taxon>Basidiomycota</taxon>
        <taxon>Agaricomycotina</taxon>
        <taxon>Agaricomycetes</taxon>
        <taxon>Agaricomycetidae</taxon>
        <taxon>Boletales</taxon>
        <taxon>Coniophorineae</taxon>
        <taxon>Coniophoraceae</taxon>
        <taxon>Coniophora</taxon>
    </lineage>
</organism>
<sequence>MENDVDEHIDLGSFDLIGDLAHQHPAYSNFVSHIAELLASGSAERASFLPLSTTLSRARQVLLGSLLTSRGVEIFGGEDSTKKLK</sequence>
<dbReference type="AlphaFoldDB" id="A0A5M3N475"/>
<name>A0A5M3N475_CONPW</name>
<evidence type="ECO:0000313" key="2">
    <source>
        <dbReference type="Proteomes" id="UP000053558"/>
    </source>
</evidence>
<comment type="caution">
    <text evidence="1">The sequence shown here is derived from an EMBL/GenBank/DDBJ whole genome shotgun (WGS) entry which is preliminary data.</text>
</comment>
<dbReference type="KEGG" id="cput:CONPUDRAFT_160949"/>
<accession>A0A5M3N475</accession>
<protein>
    <submittedName>
        <fullName evidence="1">Uncharacterized protein</fullName>
    </submittedName>
</protein>
<reference evidence="2" key="1">
    <citation type="journal article" date="2012" name="Science">
        <title>The Paleozoic origin of enzymatic lignin decomposition reconstructed from 31 fungal genomes.</title>
        <authorList>
            <person name="Floudas D."/>
            <person name="Binder M."/>
            <person name="Riley R."/>
            <person name="Barry K."/>
            <person name="Blanchette R.A."/>
            <person name="Henrissat B."/>
            <person name="Martinez A.T."/>
            <person name="Otillar R."/>
            <person name="Spatafora J.W."/>
            <person name="Yadav J.S."/>
            <person name="Aerts A."/>
            <person name="Benoit I."/>
            <person name="Boyd A."/>
            <person name="Carlson A."/>
            <person name="Copeland A."/>
            <person name="Coutinho P.M."/>
            <person name="de Vries R.P."/>
            <person name="Ferreira P."/>
            <person name="Findley K."/>
            <person name="Foster B."/>
            <person name="Gaskell J."/>
            <person name="Glotzer D."/>
            <person name="Gorecki P."/>
            <person name="Heitman J."/>
            <person name="Hesse C."/>
            <person name="Hori C."/>
            <person name="Igarashi K."/>
            <person name="Jurgens J.A."/>
            <person name="Kallen N."/>
            <person name="Kersten P."/>
            <person name="Kohler A."/>
            <person name="Kuees U."/>
            <person name="Kumar T.K.A."/>
            <person name="Kuo A."/>
            <person name="LaButti K."/>
            <person name="Larrondo L.F."/>
            <person name="Lindquist E."/>
            <person name="Ling A."/>
            <person name="Lombard V."/>
            <person name="Lucas S."/>
            <person name="Lundell T."/>
            <person name="Martin R."/>
            <person name="McLaughlin D.J."/>
            <person name="Morgenstern I."/>
            <person name="Morin E."/>
            <person name="Murat C."/>
            <person name="Nagy L.G."/>
            <person name="Nolan M."/>
            <person name="Ohm R.A."/>
            <person name="Patyshakuliyeva A."/>
            <person name="Rokas A."/>
            <person name="Ruiz-Duenas F.J."/>
            <person name="Sabat G."/>
            <person name="Salamov A."/>
            <person name="Samejima M."/>
            <person name="Schmutz J."/>
            <person name="Slot J.C."/>
            <person name="St John F."/>
            <person name="Stenlid J."/>
            <person name="Sun H."/>
            <person name="Sun S."/>
            <person name="Syed K."/>
            <person name="Tsang A."/>
            <person name="Wiebenga A."/>
            <person name="Young D."/>
            <person name="Pisabarro A."/>
            <person name="Eastwood D.C."/>
            <person name="Martin F."/>
            <person name="Cullen D."/>
            <person name="Grigoriev I.V."/>
            <person name="Hibbett D.S."/>
        </authorList>
    </citation>
    <scope>NUCLEOTIDE SEQUENCE [LARGE SCALE GENOMIC DNA]</scope>
    <source>
        <strain evidence="2">RWD-64-598 SS2</strain>
    </source>
</reference>
<dbReference type="RefSeq" id="XP_007763030.1">
    <property type="nucleotide sequence ID" value="XM_007764840.1"/>
</dbReference>
<gene>
    <name evidence="1" type="ORF">CONPUDRAFT_160949</name>
</gene>
<dbReference type="GeneID" id="19204448"/>
<evidence type="ECO:0000313" key="1">
    <source>
        <dbReference type="EMBL" id="EIW86096.1"/>
    </source>
</evidence>
<proteinExistence type="predicted"/>
<dbReference type="Proteomes" id="UP000053558">
    <property type="component" value="Unassembled WGS sequence"/>
</dbReference>
<dbReference type="EMBL" id="JH711573">
    <property type="protein sequence ID" value="EIW86096.1"/>
    <property type="molecule type" value="Genomic_DNA"/>
</dbReference>